<dbReference type="Gene3D" id="1.10.510.10">
    <property type="entry name" value="Transferase(Phosphotransferase) domain 1"/>
    <property type="match status" value="1"/>
</dbReference>
<evidence type="ECO:0000313" key="2">
    <source>
        <dbReference type="Proteomes" id="UP001385951"/>
    </source>
</evidence>
<dbReference type="SUPFAM" id="SSF56112">
    <property type="entry name" value="Protein kinase-like (PK-like)"/>
    <property type="match status" value="1"/>
</dbReference>
<dbReference type="EMBL" id="JASBNA010000010">
    <property type="protein sequence ID" value="KAK7688502.1"/>
    <property type="molecule type" value="Genomic_DNA"/>
</dbReference>
<accession>A0AAW0GAF5</accession>
<proteinExistence type="predicted"/>
<name>A0AAW0GAF5_9APHY</name>
<dbReference type="Proteomes" id="UP001385951">
    <property type="component" value="Unassembled WGS sequence"/>
</dbReference>
<evidence type="ECO:0008006" key="3">
    <source>
        <dbReference type="Google" id="ProtNLM"/>
    </source>
</evidence>
<dbReference type="InterPro" id="IPR011009">
    <property type="entry name" value="Kinase-like_dom_sf"/>
</dbReference>
<keyword evidence="2" id="KW-1185">Reference proteome</keyword>
<protein>
    <recommendedName>
        <fullName evidence="3">Protein kinase domain-containing protein</fullName>
    </recommendedName>
</protein>
<sequence length="245" mass="27939">MSCLRLLLTPARFILLFLTSCVSLVLNVFKLFGTYQTGLKVDANTPHLLRQIIDSVRDGDYEAEIFKHTRDDVQRVVDLLQDLLDGGRTRNLLDEDSTKFSRKRACSALVHISEFSHVYPRGFFIKVELSSPRPECYGSVSDVYIGTYKGQKVALRSIRIRPGYGHHRIREKLVSQALLWQQLHHPSIFPLLGVDPDTVCNAPVLVQPFVEKGNIRQYIHSLGQKPDESQLVTWVSMPLVIIRSR</sequence>
<comment type="caution">
    <text evidence="1">The sequence shown here is derived from an EMBL/GenBank/DDBJ whole genome shotgun (WGS) entry which is preliminary data.</text>
</comment>
<gene>
    <name evidence="1" type="ORF">QCA50_008040</name>
</gene>
<reference evidence="1 2" key="1">
    <citation type="submission" date="2022-09" db="EMBL/GenBank/DDBJ databases">
        <authorList>
            <person name="Palmer J.M."/>
        </authorList>
    </citation>
    <scope>NUCLEOTIDE SEQUENCE [LARGE SCALE GENOMIC DNA]</scope>
    <source>
        <strain evidence="1 2">DSM 7382</strain>
    </source>
</reference>
<organism evidence="1 2">
    <name type="scientific">Cerrena zonata</name>
    <dbReference type="NCBI Taxonomy" id="2478898"/>
    <lineage>
        <taxon>Eukaryota</taxon>
        <taxon>Fungi</taxon>
        <taxon>Dikarya</taxon>
        <taxon>Basidiomycota</taxon>
        <taxon>Agaricomycotina</taxon>
        <taxon>Agaricomycetes</taxon>
        <taxon>Polyporales</taxon>
        <taxon>Cerrenaceae</taxon>
        <taxon>Cerrena</taxon>
    </lineage>
</organism>
<evidence type="ECO:0000313" key="1">
    <source>
        <dbReference type="EMBL" id="KAK7688502.1"/>
    </source>
</evidence>
<dbReference type="AlphaFoldDB" id="A0AAW0GAF5"/>